<dbReference type="GO" id="GO:0022857">
    <property type="term" value="F:transmembrane transporter activity"/>
    <property type="evidence" value="ECO:0007669"/>
    <property type="project" value="InterPro"/>
</dbReference>
<feature type="domain" description="Major facilitator superfamily (MFS) profile" evidence="8">
    <location>
        <begin position="72"/>
        <end position="577"/>
    </location>
</feature>
<dbReference type="InterPro" id="IPR011701">
    <property type="entry name" value="MFS"/>
</dbReference>
<dbReference type="InterPro" id="IPR020846">
    <property type="entry name" value="MFS_dom"/>
</dbReference>
<reference evidence="10" key="1">
    <citation type="submission" date="2016-03" db="EMBL/GenBank/DDBJ databases">
        <authorList>
            <person name="Guldener U."/>
        </authorList>
    </citation>
    <scope>NUCLEOTIDE SEQUENCE [LARGE SCALE GENOMIC DNA]</scope>
    <source>
        <strain evidence="10">04CH-RAC-A.6.1</strain>
    </source>
</reference>
<dbReference type="EMBL" id="FJUX01000021">
    <property type="protein sequence ID" value="CZS95242.1"/>
    <property type="molecule type" value="Genomic_DNA"/>
</dbReference>
<evidence type="ECO:0000256" key="1">
    <source>
        <dbReference type="ARBA" id="ARBA00004141"/>
    </source>
</evidence>
<evidence type="ECO:0000256" key="7">
    <source>
        <dbReference type="SAM" id="Phobius"/>
    </source>
</evidence>
<organism evidence="9 10">
    <name type="scientific">Rhynchosporium agropyri</name>
    <dbReference type="NCBI Taxonomy" id="914238"/>
    <lineage>
        <taxon>Eukaryota</taxon>
        <taxon>Fungi</taxon>
        <taxon>Dikarya</taxon>
        <taxon>Ascomycota</taxon>
        <taxon>Pezizomycotina</taxon>
        <taxon>Leotiomycetes</taxon>
        <taxon>Helotiales</taxon>
        <taxon>Ploettnerulaceae</taxon>
        <taxon>Rhynchosporium</taxon>
    </lineage>
</organism>
<feature type="compositionally biased region" description="Polar residues" evidence="6">
    <location>
        <begin position="1"/>
        <end position="19"/>
    </location>
</feature>
<feature type="transmembrane region" description="Helical" evidence="7">
    <location>
        <begin position="170"/>
        <end position="191"/>
    </location>
</feature>
<keyword evidence="3 7" id="KW-0812">Transmembrane</keyword>
<dbReference type="SUPFAM" id="SSF103473">
    <property type="entry name" value="MFS general substrate transporter"/>
    <property type="match status" value="1"/>
</dbReference>
<evidence type="ECO:0000313" key="9">
    <source>
        <dbReference type="EMBL" id="CZS95242.1"/>
    </source>
</evidence>
<dbReference type="PANTHER" id="PTHR23504">
    <property type="entry name" value="MAJOR FACILITATOR SUPERFAMILY DOMAIN-CONTAINING PROTEIN 10"/>
    <property type="match status" value="1"/>
</dbReference>
<dbReference type="PROSITE" id="PS50850">
    <property type="entry name" value="MFS"/>
    <property type="match status" value="1"/>
</dbReference>
<protein>
    <submittedName>
        <fullName evidence="9">Related to E.coli tetracycline resistance protein TCR1</fullName>
    </submittedName>
</protein>
<keyword evidence="2" id="KW-0813">Transport</keyword>
<dbReference type="CDD" id="cd17330">
    <property type="entry name" value="MFS_SLC46_TetA_like"/>
    <property type="match status" value="1"/>
</dbReference>
<feature type="transmembrane region" description="Helical" evidence="7">
    <location>
        <begin position="246"/>
        <end position="270"/>
    </location>
</feature>
<feature type="transmembrane region" description="Helical" evidence="7">
    <location>
        <begin position="479"/>
        <end position="498"/>
    </location>
</feature>
<feature type="transmembrane region" description="Helical" evidence="7">
    <location>
        <begin position="110"/>
        <end position="133"/>
    </location>
</feature>
<feature type="transmembrane region" description="Helical" evidence="7">
    <location>
        <begin position="73"/>
        <end position="98"/>
    </location>
</feature>
<feature type="region of interest" description="Disordered" evidence="6">
    <location>
        <begin position="1"/>
        <end position="56"/>
    </location>
</feature>
<dbReference type="InterPro" id="IPR036259">
    <property type="entry name" value="MFS_trans_sf"/>
</dbReference>
<feature type="transmembrane region" description="Helical" evidence="7">
    <location>
        <begin position="349"/>
        <end position="378"/>
    </location>
</feature>
<dbReference type="AlphaFoldDB" id="A0A1E1KB57"/>
<keyword evidence="10" id="KW-1185">Reference proteome</keyword>
<evidence type="ECO:0000256" key="2">
    <source>
        <dbReference type="ARBA" id="ARBA00022448"/>
    </source>
</evidence>
<evidence type="ECO:0000256" key="5">
    <source>
        <dbReference type="ARBA" id="ARBA00023136"/>
    </source>
</evidence>
<dbReference type="Pfam" id="PF07690">
    <property type="entry name" value="MFS_1"/>
    <property type="match status" value="1"/>
</dbReference>
<keyword evidence="4 7" id="KW-1133">Transmembrane helix</keyword>
<accession>A0A1E1KB57</accession>
<proteinExistence type="predicted"/>
<evidence type="ECO:0000256" key="4">
    <source>
        <dbReference type="ARBA" id="ARBA00022989"/>
    </source>
</evidence>
<feature type="transmembrane region" description="Helical" evidence="7">
    <location>
        <begin position="203"/>
        <end position="226"/>
    </location>
</feature>
<dbReference type="GO" id="GO:0016020">
    <property type="term" value="C:membrane"/>
    <property type="evidence" value="ECO:0007669"/>
    <property type="project" value="UniProtKB-SubCell"/>
</dbReference>
<evidence type="ECO:0000313" key="10">
    <source>
        <dbReference type="Proteomes" id="UP000178912"/>
    </source>
</evidence>
<keyword evidence="5 7" id="KW-0472">Membrane</keyword>
<dbReference type="Proteomes" id="UP000178912">
    <property type="component" value="Unassembled WGS sequence"/>
</dbReference>
<dbReference type="Gene3D" id="1.20.1250.20">
    <property type="entry name" value="MFS general substrate transporter like domains"/>
    <property type="match status" value="1"/>
</dbReference>
<evidence type="ECO:0000256" key="3">
    <source>
        <dbReference type="ARBA" id="ARBA00022692"/>
    </source>
</evidence>
<feature type="transmembrane region" description="Helical" evidence="7">
    <location>
        <begin position="145"/>
        <end position="164"/>
    </location>
</feature>
<comment type="subcellular location">
    <subcellularLocation>
        <location evidence="1">Membrane</location>
        <topology evidence="1">Multi-pass membrane protein</topology>
    </subcellularLocation>
</comment>
<feature type="transmembrane region" description="Helical" evidence="7">
    <location>
        <begin position="413"/>
        <end position="435"/>
    </location>
</feature>
<sequence length="603" mass="65506">MKSMNITKPNRFTAHQPQSLGPGEGGRNGGYHFNVSDQDDAAAEGGAGGNPRKVNNEKEEVVTWRSLPHRQQLVILTLARLAEPVVQTSLQAYMFYLLKSFDETLPDSTIATQAGILASSFTGAQFLTAMLWGRISDSDRGGRKLVLLIGLSGTAISCLGFGFSKTFQQAVFFRTLGGLSNGNIGVMRTMVSEIVQEKKYQSRAFLLFPMTFNMGVILGPILGGMLADPAGTYPNMFGHIDFLKLYPYALPNIISAFFLICATLGVFFGLAETLDTIRHHEDLGMKCSRNIGALFRGRQSQAFSYAYVAVSGHDFASETDLEMAPASPITPTREKAIPRWKHKLPFRRIFTYNVICTLVAHGLLATHLGTFNSLWFVFLSTPVANPKRPDPPGFHRRLPFIFTGGLGMPPRDVGFAMAVLGVIGISMQLFIYPIINTRLGTVKSWRIFLYCFPIAYALVPYLSIVSSKSTPPAEKDGPLVWLCLCAVLFVQVTGRTFALPATTILVNNASPHPSVLGTMHGVGQSLSSAGRTLGPSIAGALYGLGLRKGMVGAVFWGLSGVAFLGCIASKFVKEGDGHEIILEGDTEAEAEFQEAARRARLSR</sequence>
<evidence type="ECO:0000256" key="6">
    <source>
        <dbReference type="SAM" id="MobiDB-lite"/>
    </source>
</evidence>
<gene>
    <name evidence="9" type="ORF">RAG0_04981</name>
</gene>
<dbReference type="PANTHER" id="PTHR23504:SF6">
    <property type="entry name" value="MULTIDRUG TRANSPORTER, PUTATIVE (AFU_ORTHOLOGUE AFUA_4G08740)-RELATED"/>
    <property type="match status" value="1"/>
</dbReference>
<name>A0A1E1KB57_9HELO</name>
<feature type="transmembrane region" description="Helical" evidence="7">
    <location>
        <begin position="447"/>
        <end position="467"/>
    </location>
</feature>
<dbReference type="OrthoDB" id="10262656at2759"/>
<evidence type="ECO:0000259" key="8">
    <source>
        <dbReference type="PROSITE" id="PS50850"/>
    </source>
</evidence>